<evidence type="ECO:0000256" key="8">
    <source>
        <dbReference type="ARBA" id="ARBA00022989"/>
    </source>
</evidence>
<evidence type="ECO:0000313" key="25">
    <source>
        <dbReference type="EMBL" id="SWF62659.1"/>
    </source>
</evidence>
<dbReference type="KEGG" id="kpb:FH42_09530"/>
<evidence type="ECO:0000313" key="28">
    <source>
        <dbReference type="EMBL" id="VEB00853.1"/>
    </source>
</evidence>
<dbReference type="InterPro" id="IPR004680">
    <property type="entry name" value="Cit_transptr-like_dom"/>
</dbReference>
<dbReference type="EMBL" id="MPYG04000082">
    <property type="protein sequence ID" value="ROG98284.1"/>
    <property type="molecule type" value="Genomic_DNA"/>
</dbReference>
<evidence type="ECO:0000313" key="19">
    <source>
        <dbReference type="EMBL" id="ROG98284.1"/>
    </source>
</evidence>
<evidence type="ECO:0000313" key="41">
    <source>
        <dbReference type="Proteomes" id="UP000439817"/>
    </source>
</evidence>
<dbReference type="EMBL" id="UGMD01000002">
    <property type="protein sequence ID" value="STV13945.1"/>
    <property type="molecule type" value="Genomic_DNA"/>
</dbReference>
<reference evidence="14 41" key="11">
    <citation type="journal article" date="2020" name="Antibiotics">
        <title>Molecular Typing, Characterization of Antimicrobial Resistance, Virulence Profiling and Analysis of Whole-Genome Sequence of Clinical Klebsiella pneumoniae Isolates.</title>
        <authorList>
            <person name="Shelenkov A."/>
            <person name="Mikhaylova Y."/>
            <person name="Yanushevich Y."/>
            <person name="Samoilov A."/>
            <person name="Petrova L."/>
            <person name="Fomina V."/>
            <person name="Gusarov V."/>
            <person name="Zamyatin M."/>
            <person name="Shagin D."/>
            <person name="Akimkin V."/>
        </authorList>
    </citation>
    <scope>NUCLEOTIDE SEQUENCE [LARGE SCALE GENOMIC DNA]</scope>
    <source>
        <strain evidence="14 41">CriePir120</strain>
    </source>
</reference>
<evidence type="ECO:0000313" key="32">
    <source>
        <dbReference type="Proteomes" id="UP000255192"/>
    </source>
</evidence>
<evidence type="ECO:0000313" key="18">
    <source>
        <dbReference type="EMBL" id="RDT95822.1"/>
    </source>
</evidence>
<evidence type="ECO:0000313" key="44">
    <source>
        <dbReference type="Proteomes" id="UP000595568"/>
    </source>
</evidence>
<evidence type="ECO:0000313" key="13">
    <source>
        <dbReference type="EMBL" id="MUA42610.1"/>
    </source>
</evidence>
<feature type="transmembrane region" description="Helical" evidence="11">
    <location>
        <begin position="95"/>
        <end position="124"/>
    </location>
</feature>
<evidence type="ECO:0000313" key="42">
    <source>
        <dbReference type="Proteomes" id="UP000485085"/>
    </source>
</evidence>
<feature type="domain" description="RCK C-terminal" evidence="12">
    <location>
        <begin position="314"/>
        <end position="398"/>
    </location>
</feature>
<organism evidence="25 35">
    <name type="scientific">Klebsiella pneumoniae</name>
    <dbReference type="NCBI Taxonomy" id="573"/>
    <lineage>
        <taxon>Bacteria</taxon>
        <taxon>Pseudomonadati</taxon>
        <taxon>Pseudomonadota</taxon>
        <taxon>Gammaproteobacteria</taxon>
        <taxon>Enterobacterales</taxon>
        <taxon>Enterobacteriaceae</taxon>
        <taxon>Klebsiella/Raoultella group</taxon>
        <taxon>Klebsiella</taxon>
        <taxon>Klebsiella pneumoniae complex</taxon>
    </lineage>
</organism>
<dbReference type="Pfam" id="PF03600">
    <property type="entry name" value="CitMHS"/>
    <property type="match status" value="1"/>
</dbReference>
<reference evidence="17" key="4">
    <citation type="submission" date="2018-08" db="EMBL/GenBank/DDBJ databases">
        <title>Klebsiella pneumoniae genome sequencing and assembly.</title>
        <authorList>
            <person name="Martins R.C.R."/>
            <person name="Perdigao-Neto L.V."/>
            <person name="Costa S.F."/>
            <person name="Levin A.S.S."/>
        </authorList>
    </citation>
    <scope>NUCLEOTIDE SEQUENCE</scope>
    <source>
        <strain evidence="17">BC_5001</strain>
    </source>
</reference>
<protein>
    <recommendedName>
        <fullName evidence="10">Uncharacterized transporter YfbS</fullName>
    </recommendedName>
</protein>
<dbReference type="Proteomes" id="UP000294951">
    <property type="component" value="Unassembled WGS sequence"/>
</dbReference>
<reference evidence="18" key="2">
    <citation type="submission" date="2018-07" db="EMBL/GenBank/DDBJ databases">
        <title>Draft genome sequence of Klebsiella pneumoniae K293.</title>
        <authorList>
            <person name="He F."/>
        </authorList>
    </citation>
    <scope>NUCLEOTIDE SEQUENCE</scope>
    <source>
        <strain evidence="18">K293</strain>
    </source>
</reference>
<reference evidence="15 43" key="12">
    <citation type="submission" date="2020-12" db="EMBL/GenBank/DDBJ databases">
        <title>The complete genome of Klebsiella pneumoniae strain 090374.</title>
        <authorList>
            <person name="Wei L."/>
            <person name="Wen H."/>
            <person name="Liu L."/>
            <person name="Feng Y."/>
            <person name="Zong Z."/>
        </authorList>
    </citation>
    <scope>NUCLEOTIDE SEQUENCE [LARGE SCALE GENOMIC DNA]</scope>
    <source>
        <strain evidence="15 43">WCHKP090374</strain>
    </source>
</reference>
<evidence type="ECO:0000256" key="6">
    <source>
        <dbReference type="ARBA" id="ARBA00022692"/>
    </source>
</evidence>
<evidence type="ECO:0000259" key="12">
    <source>
        <dbReference type="PROSITE" id="PS51202"/>
    </source>
</evidence>
<evidence type="ECO:0000313" key="26">
    <source>
        <dbReference type="EMBL" id="SXG15916.1"/>
    </source>
</evidence>
<dbReference type="InterPro" id="IPR036721">
    <property type="entry name" value="RCK_C_sf"/>
</dbReference>
<reference evidence="13 42" key="10">
    <citation type="submission" date="2019-11" db="EMBL/GenBank/DDBJ databases">
        <title>Emergence of a novel subclone of carbapenem-resistant Klebsiella pneumoniae ST11 with enhanced virulence and transmissibility: a molecular epidemiological, clinical, genomic study.</title>
        <authorList>
            <person name="Zhou K."/>
        </authorList>
    </citation>
    <scope>NUCLEOTIDE SEQUENCE [LARGE SCALE GENOMIC DNA]</scope>
    <source>
        <strain evidence="13 42">KP_38044</strain>
    </source>
</reference>
<dbReference type="EMBL" id="RDAM01000001">
    <property type="protein sequence ID" value="RRF05706.1"/>
    <property type="molecule type" value="Genomic_DNA"/>
</dbReference>
<dbReference type="Proteomes" id="UP000282433">
    <property type="component" value="Chromosome"/>
</dbReference>
<feature type="transmembrane region" description="Helical" evidence="11">
    <location>
        <begin position="549"/>
        <end position="568"/>
    </location>
</feature>
<reference evidence="33 34" key="5">
    <citation type="submission" date="2018-08" db="EMBL/GenBank/DDBJ databases">
        <authorList>
            <consortium name="Pathogen Informatics"/>
        </authorList>
    </citation>
    <scope>NUCLEOTIDE SEQUENCE [LARGE SCALE GENOMIC DNA]</scope>
    <source>
        <strain evidence="29 39">5012STDY7312589</strain>
        <strain evidence="26 33">EuSCAPE_AT002</strain>
        <strain evidence="24 34">EuSCAPE_GR003</strain>
        <strain evidence="25 35">EuSCAPE_UK014</strain>
        <strain evidence="28 37">NCTC13635</strain>
    </source>
</reference>
<evidence type="ECO:0000313" key="35">
    <source>
        <dbReference type="Proteomes" id="UP000259364"/>
    </source>
</evidence>
<proteinExistence type="inferred from homology"/>
<dbReference type="RefSeq" id="WP_004149189.1">
    <property type="nucleotide sequence ID" value="NZ_AP018671.1"/>
</dbReference>
<dbReference type="Pfam" id="PF02080">
    <property type="entry name" value="TrkA_C"/>
    <property type="match status" value="2"/>
</dbReference>
<dbReference type="EMBL" id="QRCF01000003">
    <property type="protein sequence ID" value="RDT95822.1"/>
    <property type="molecule type" value="Genomic_DNA"/>
</dbReference>
<dbReference type="AlphaFoldDB" id="A0A086IY61"/>
<reference evidence="20 36" key="8">
    <citation type="journal article" date="2019" name="Antimicrob. Agents Chemother.">
        <title>Applying Rapid Whole Genome Sequencing to Predict Phenotypic Antimicrobial Susceptibility Testing Results Among Carbapenem-Resistant Klebsiella pneumoniae Clinical Isolates.</title>
        <authorList>
            <person name="Tamma P.D."/>
            <person name="Fan Y."/>
            <person name="Bergman Y."/>
            <person name="Pertea G."/>
            <person name="Kazmi A."/>
            <person name="Lewis S."/>
            <person name="Carroll K.C."/>
            <person name="Schatz M.C."/>
            <person name="Timp W."/>
            <person name="Simner P.J."/>
        </authorList>
    </citation>
    <scope>NUCLEOTIDE SEQUENCE [LARGE SCALE GENOMIC DNA]</scope>
    <source>
        <strain evidence="20 36">KLPN_104</strain>
    </source>
</reference>
<evidence type="ECO:0000313" key="14">
    <source>
        <dbReference type="EMBL" id="QOU53335.1"/>
    </source>
</evidence>
<dbReference type="PANTHER" id="PTHR43652:SF1">
    <property type="entry name" value="RESPONSE REGULATOR"/>
    <property type="match status" value="1"/>
</dbReference>
<dbReference type="Proteomes" id="UP000532829">
    <property type="component" value="Chromosome"/>
</dbReference>
<dbReference type="InterPro" id="IPR031312">
    <property type="entry name" value="Na/sul_symport_CS"/>
</dbReference>
<evidence type="ECO:0000256" key="2">
    <source>
        <dbReference type="ARBA" id="ARBA00009843"/>
    </source>
</evidence>
<dbReference type="EMBL" id="UJHH01000001">
    <property type="protein sequence ID" value="SWF62659.1"/>
    <property type="molecule type" value="Genomic_DNA"/>
</dbReference>
<name>A0A086IY61_KLEPN</name>
<evidence type="ECO:0000256" key="4">
    <source>
        <dbReference type="ARBA" id="ARBA00022475"/>
    </source>
</evidence>
<dbReference type="KEGG" id="kpnu:LI86_07660"/>
<evidence type="ECO:0000256" key="7">
    <source>
        <dbReference type="ARBA" id="ARBA00022737"/>
    </source>
</evidence>
<dbReference type="EMBL" id="CP068602">
    <property type="protein sequence ID" value="QQZ73010.1"/>
    <property type="molecule type" value="Genomic_DNA"/>
</dbReference>
<keyword evidence="7" id="KW-0677">Repeat</keyword>
<dbReference type="GO" id="GO:0008324">
    <property type="term" value="F:monoatomic cation transmembrane transporter activity"/>
    <property type="evidence" value="ECO:0007669"/>
    <property type="project" value="InterPro"/>
</dbReference>
<feature type="transmembrane region" description="Helical" evidence="11">
    <location>
        <begin position="504"/>
        <end position="537"/>
    </location>
</feature>
<dbReference type="Proteomes" id="UP000485085">
    <property type="component" value="Unassembled WGS sequence"/>
</dbReference>
<feature type="domain" description="RCK C-terminal" evidence="12">
    <location>
        <begin position="218"/>
        <end position="307"/>
    </location>
</feature>
<dbReference type="GO" id="GO:0006813">
    <property type="term" value="P:potassium ion transport"/>
    <property type="evidence" value="ECO:0007669"/>
    <property type="project" value="InterPro"/>
</dbReference>
<dbReference type="EMBL" id="QOHW01000002">
    <property type="protein sequence ID" value="RBZ25190.1"/>
    <property type="molecule type" value="Genomic_DNA"/>
</dbReference>
<feature type="transmembrane region" description="Helical" evidence="11">
    <location>
        <begin position="5"/>
        <end position="22"/>
    </location>
</feature>
<reference evidence="20" key="6">
    <citation type="submission" date="2018-10" db="EMBL/GenBank/DDBJ databases">
        <authorList>
            <person name="Fan Y."/>
            <person name="Timp W."/>
            <person name="Bergman Y."/>
            <person name="Tamma P."/>
            <person name="Simner P."/>
        </authorList>
    </citation>
    <scope>NUCLEOTIDE SEQUENCE</scope>
    <source>
        <strain evidence="20">KLPN_104</strain>
    </source>
</reference>
<dbReference type="SUPFAM" id="SSF116726">
    <property type="entry name" value="TrkA C-terminal domain-like"/>
    <property type="match status" value="2"/>
</dbReference>
<dbReference type="Gene3D" id="3.30.70.1450">
    <property type="entry name" value="Regulator of K+ conductance, C-terminal domain"/>
    <property type="match status" value="2"/>
</dbReference>
<dbReference type="Proteomes" id="UP000259364">
    <property type="component" value="Unassembled WGS sequence"/>
</dbReference>
<evidence type="ECO:0000313" key="27">
    <source>
        <dbReference type="EMBL" id="TDK03378.1"/>
    </source>
</evidence>
<dbReference type="EMBL" id="CP063008">
    <property type="protein sequence ID" value="QOU53335.1"/>
    <property type="molecule type" value="Genomic_DNA"/>
</dbReference>
<evidence type="ECO:0000313" key="23">
    <source>
        <dbReference type="EMBL" id="STV13945.1"/>
    </source>
</evidence>
<reference evidence="16 44" key="13">
    <citation type="submission" date="2021-01" db="EMBL/GenBank/DDBJ databases">
        <title>Genome sequencing of apramycin resistant K. pneumoniae.</title>
        <authorList>
            <person name="Chen L."/>
            <person name="Kreiswirth B."/>
        </authorList>
    </citation>
    <scope>NUCLEOTIDE SEQUENCE [LARGE SCALE GENOMIC DNA]</scope>
    <source>
        <strain evidence="16 44">59493</strain>
    </source>
</reference>
<evidence type="ECO:0000313" key="24">
    <source>
        <dbReference type="EMBL" id="SVN62800.1"/>
    </source>
</evidence>
<dbReference type="Proteomes" id="UP000255099">
    <property type="component" value="Unassembled WGS sequence"/>
</dbReference>
<dbReference type="Proteomes" id="UP000258905">
    <property type="component" value="Unassembled WGS sequence"/>
</dbReference>
<keyword evidence="9 11" id="KW-0472">Membrane</keyword>
<dbReference type="PROSITE" id="PS01271">
    <property type="entry name" value="NA_SULFATE"/>
    <property type="match status" value="1"/>
</dbReference>
<dbReference type="Proteomes" id="UP000254657">
    <property type="component" value="Unassembled WGS sequence"/>
</dbReference>
<keyword evidence="8 11" id="KW-1133">Transmembrane helix</keyword>
<dbReference type="Proteomes" id="UP000439817">
    <property type="component" value="Chromosome"/>
</dbReference>
<dbReference type="PANTHER" id="PTHR43652">
    <property type="entry name" value="BASIC AMINO ACID ANTIPORTER YFCC-RELATED"/>
    <property type="match status" value="1"/>
</dbReference>
<dbReference type="GO" id="GO:0005886">
    <property type="term" value="C:plasma membrane"/>
    <property type="evidence" value="ECO:0007669"/>
    <property type="project" value="UniProtKB-SubCell"/>
</dbReference>
<reference evidence="17" key="3">
    <citation type="submission" date="2018-07" db="EMBL/GenBank/DDBJ databases">
        <authorList>
            <person name="Martins R.C."/>
            <person name="Perdigao-Neto L.V."/>
            <person name="Costa S.F."/>
            <person name="Levin A.S.S."/>
        </authorList>
    </citation>
    <scope>NUCLEOTIDE SEQUENCE</scope>
    <source>
        <strain evidence="17">BC_5001</strain>
    </source>
</reference>
<evidence type="ECO:0000313" key="31">
    <source>
        <dbReference type="Proteomes" id="UP000255099"/>
    </source>
</evidence>
<evidence type="ECO:0000313" key="34">
    <source>
        <dbReference type="Proteomes" id="UP000258905"/>
    </source>
</evidence>
<dbReference type="EMBL" id="UKAW01000006">
    <property type="protein sequence ID" value="SXG15916.1"/>
    <property type="molecule type" value="Genomic_DNA"/>
</dbReference>
<keyword evidence="4" id="KW-1003">Cell membrane</keyword>
<evidence type="ECO:0000313" key="40">
    <source>
        <dbReference type="Proteomes" id="UP000294951"/>
    </source>
</evidence>
<dbReference type="EMBL" id="CP066534">
    <property type="protein sequence ID" value="QQL32360.1"/>
    <property type="molecule type" value="Genomic_DNA"/>
</dbReference>
<comment type="subcellular location">
    <subcellularLocation>
        <location evidence="1">Cell inner membrane</location>
        <topology evidence="1">Multi-pass membrane protein</topology>
    </subcellularLocation>
</comment>
<evidence type="ECO:0000313" key="30">
    <source>
        <dbReference type="Proteomes" id="UP000254799"/>
    </source>
</evidence>
<dbReference type="Proteomes" id="UP000255192">
    <property type="component" value="Unassembled WGS sequence"/>
</dbReference>
<evidence type="ECO:0000256" key="1">
    <source>
        <dbReference type="ARBA" id="ARBA00004429"/>
    </source>
</evidence>
<dbReference type="Proteomes" id="UP000595568">
    <property type="component" value="Chromosome"/>
</dbReference>
<dbReference type="FunFam" id="3.30.70.1450:FF:000006">
    <property type="entry name" value="Citrate transporter protein"/>
    <property type="match status" value="1"/>
</dbReference>
<feature type="transmembrane region" description="Helical" evidence="11">
    <location>
        <begin position="136"/>
        <end position="155"/>
    </location>
</feature>
<dbReference type="EMBL" id="UGLB01000003">
    <property type="protein sequence ID" value="STT47368.1"/>
    <property type="molecule type" value="Genomic_DNA"/>
</dbReference>
<feature type="transmembrane region" description="Helical" evidence="11">
    <location>
        <begin position="28"/>
        <end position="45"/>
    </location>
</feature>
<reference evidence="27 40" key="9">
    <citation type="submission" date="2019-03" db="EMBL/GenBank/DDBJ databases">
        <title>Multidrug-Resistant Klebsiella pneumoniae Clinical Bloodstream Isolates in Shanghai, China.</title>
        <authorList>
            <person name="Wang S."/>
        </authorList>
    </citation>
    <scope>NUCLEOTIDE SEQUENCE [LARGE SCALE GENOMIC DNA]</scope>
    <source>
        <strain evidence="27 40">RJ1071</strain>
    </source>
</reference>
<keyword evidence="5" id="KW-0997">Cell inner membrane</keyword>
<dbReference type="Proteomes" id="UP000254799">
    <property type="component" value="Unassembled WGS sequence"/>
</dbReference>
<dbReference type="Proteomes" id="UP000294876">
    <property type="component" value="Unassembled WGS sequence"/>
</dbReference>
<evidence type="ECO:0000313" key="36">
    <source>
        <dbReference type="Proteomes" id="UP000275975"/>
    </source>
</evidence>
<dbReference type="EMBL" id="UIUC01000002">
    <property type="protein sequence ID" value="SVN62800.1"/>
    <property type="molecule type" value="Genomic_DNA"/>
</dbReference>
<evidence type="ECO:0000313" key="33">
    <source>
        <dbReference type="Proteomes" id="UP000257587"/>
    </source>
</evidence>
<feature type="transmembrane region" description="Helical" evidence="11">
    <location>
        <begin position="57"/>
        <end position="75"/>
    </location>
</feature>
<evidence type="ECO:0000313" key="16">
    <source>
        <dbReference type="EMBL" id="QQZ73010.1"/>
    </source>
</evidence>
<keyword evidence="6 11" id="KW-0812">Transmembrane</keyword>
<dbReference type="InterPro" id="IPR006037">
    <property type="entry name" value="RCK_C"/>
</dbReference>
<dbReference type="EMBL" id="SMTN01000006">
    <property type="protein sequence ID" value="TDK03378.1"/>
    <property type="molecule type" value="Genomic_DNA"/>
</dbReference>
<dbReference type="Proteomes" id="UP000283322">
    <property type="component" value="Unassembled WGS sequence"/>
</dbReference>
<evidence type="ECO:0000313" key="43">
    <source>
        <dbReference type="Proteomes" id="UP000532829"/>
    </source>
</evidence>
<dbReference type="Proteomes" id="UP000257587">
    <property type="component" value="Unassembled WGS sequence"/>
</dbReference>
<dbReference type="FunFam" id="3.30.70.1450:FF:000005">
    <property type="entry name" value="Citrate transporter protein"/>
    <property type="match status" value="1"/>
</dbReference>
<dbReference type="Proteomes" id="UP000275975">
    <property type="component" value="Unassembled WGS sequence"/>
</dbReference>
<dbReference type="KEGG" id="kpne:KU54_007655"/>
<accession>A0A086IY61</accession>
<comment type="similarity">
    <text evidence="2">Belongs to the CitM (TC 2.A.11) transporter family.</text>
</comment>
<evidence type="ECO:0000313" key="39">
    <source>
        <dbReference type="Proteomes" id="UP000294876"/>
    </source>
</evidence>
<dbReference type="PROSITE" id="PS51202">
    <property type="entry name" value="RCK_C"/>
    <property type="match status" value="2"/>
</dbReference>
<feature type="transmembrane region" description="Helical" evidence="11">
    <location>
        <begin position="175"/>
        <end position="195"/>
    </location>
</feature>
<feature type="transmembrane region" description="Helical" evidence="11">
    <location>
        <begin position="588"/>
        <end position="608"/>
    </location>
</feature>
<sequence length="610" mass="65856">MNGELIWVLSLLAIAVVLFATGKVRMDAIALMVIVAFVLSGTLTLNEAFSGFSDPNVILIAALFIIGDGLVRTGVATKMGAWLVSVAGNSETKMLIYLMLTVAGLGAFMSSTGVVAIFIPVVLSVSARMNTSPSRLMMPLSFAGLISGMMTLVATPPNLVVNSELLREGLHGFSFFSVTPIGLVVLILGIVYMLAVRFMLKTDNGDSARDGRKRSTFRDLIREYHLTGRARRLAIRPGSPMIGQRLDDLKLRERYCANVIGVERWRRFRRVIVNVNGVSEFRARDVLLIDMSASDVDLRQFCGEQMLEPMVLRGEYFADQALDVGMAEVALIPDSEMIGKTVREIAFRTRFGLNIVGMKRDGKAMDGSVVDEPLQLGDILLVVGNWRQIALLAKRGRDFVVLNMPVEVDDASPAHSQAPHAIFCLVLMVALMLTDEIPNPIAAIIACLLMGKFRCINAESAYKAIHWPSIILIVGMMPFALALQKTGGVDLVVKGLMDVAGGEGPYLMLGCLFMMCAAIGLFISNTATAVLMAPIALAAAKSMGVSPYPFAMVVAMAASAAFMTPVSSPVNTLVLGPGKYSFSDFVKIGVPFTILVMVVCVLLIPVLFPF</sequence>
<dbReference type="EMBL" id="LR134162">
    <property type="protein sequence ID" value="VEB00853.1"/>
    <property type="molecule type" value="Genomic_DNA"/>
</dbReference>
<evidence type="ECO:0000256" key="11">
    <source>
        <dbReference type="SAM" id="Phobius"/>
    </source>
</evidence>
<evidence type="ECO:0000313" key="15">
    <source>
        <dbReference type="EMBL" id="QQL32360.1"/>
    </source>
</evidence>
<dbReference type="Proteomes" id="UP000253559">
    <property type="component" value="Unassembled WGS sequence"/>
</dbReference>
<evidence type="ECO:0000256" key="10">
    <source>
        <dbReference type="ARBA" id="ARBA00072919"/>
    </source>
</evidence>
<evidence type="ECO:0000313" key="17">
    <source>
        <dbReference type="EMBL" id="RBZ25190.1"/>
    </source>
</evidence>
<evidence type="ECO:0000256" key="5">
    <source>
        <dbReference type="ARBA" id="ARBA00022519"/>
    </source>
</evidence>
<evidence type="ECO:0000313" key="20">
    <source>
        <dbReference type="EMBL" id="RRF05706.1"/>
    </source>
</evidence>
<reference evidence="19 38" key="7">
    <citation type="submission" date="2018-10" db="EMBL/GenBank/DDBJ databases">
        <authorList>
            <person name="Vanduin D."/>
            <person name="Fouts D."/>
            <person name="Wright M."/>
            <person name="Sutton G."/>
            <person name="Nguyen K."/>
            <person name="Kreiswirth B."/>
            <person name="Chen L."/>
            <person name="Rojas L."/>
            <person name="Hujer A."/>
            <person name="Hujer K."/>
            <person name="Bonomo R."/>
            <person name="Adams M."/>
        </authorList>
    </citation>
    <scope>NUCLEOTIDE SEQUENCE [LARGE SCALE GENOMIC DNA]</scope>
    <source>
        <strain evidence="19 38">CRK0165</strain>
    </source>
</reference>
<evidence type="ECO:0000313" key="29">
    <source>
        <dbReference type="EMBL" id="VGC68340.1"/>
    </source>
</evidence>
<keyword evidence="3" id="KW-0813">Transport</keyword>
<dbReference type="EMBL" id="UGLC01000002">
    <property type="protein sequence ID" value="STT55707.1"/>
    <property type="molecule type" value="Genomic_DNA"/>
</dbReference>
<feature type="transmembrane region" description="Helical" evidence="11">
    <location>
        <begin position="464"/>
        <end position="484"/>
    </location>
</feature>
<dbReference type="EMBL" id="WNPO01000042">
    <property type="protein sequence ID" value="MUA42610.1"/>
    <property type="molecule type" value="Genomic_DNA"/>
</dbReference>
<dbReference type="InterPro" id="IPR051679">
    <property type="entry name" value="DASS-Related_Transporters"/>
</dbReference>
<evidence type="ECO:0000313" key="37">
    <source>
        <dbReference type="Proteomes" id="UP000282433"/>
    </source>
</evidence>
<gene>
    <name evidence="25" type="primary">sdcS</name>
    <name evidence="19" type="ORF">BL124_00011135</name>
    <name evidence="17" type="ORF">DM078_04245</name>
    <name evidence="18" type="ORF">DW286_04270</name>
    <name evidence="27" type="ORF">E1814_09155</name>
    <name evidence="20" type="ORF">EAO17_05570</name>
    <name evidence="14" type="ORF">GJJ08_007985</name>
    <name evidence="13" type="ORF">GNF00_22460</name>
    <name evidence="15" type="ORF">H3G96_019745</name>
    <name evidence="16" type="ORF">JMZ77_07400</name>
    <name evidence="28" type="ORF">NCTC13635_01610</name>
    <name evidence="23" type="ORF">NCTC204_04080</name>
    <name evidence="22" type="ORF">NCTC8849_04327</name>
    <name evidence="21" type="ORF">NCTC9637_02282</name>
    <name evidence="29" type="ORF">SAMEA104567804_00312</name>
    <name evidence="26" type="ORF">SAMEA3499874_02775</name>
    <name evidence="24" type="ORF">SAMEA3649591_00879</name>
    <name evidence="25" type="ORF">SAMEA3720909_00188</name>
</gene>
<dbReference type="EMBL" id="CAAGWG010000001">
    <property type="protein sequence ID" value="VGC68340.1"/>
    <property type="molecule type" value="Genomic_DNA"/>
</dbReference>
<evidence type="ECO:0000313" key="22">
    <source>
        <dbReference type="EMBL" id="STT55707.1"/>
    </source>
</evidence>
<evidence type="ECO:0000256" key="9">
    <source>
        <dbReference type="ARBA" id="ARBA00023136"/>
    </source>
</evidence>
<evidence type="ECO:0000256" key="3">
    <source>
        <dbReference type="ARBA" id="ARBA00022448"/>
    </source>
</evidence>
<evidence type="ECO:0000313" key="21">
    <source>
        <dbReference type="EMBL" id="STT47368.1"/>
    </source>
</evidence>
<reference evidence="30 31" key="1">
    <citation type="submission" date="2018-06" db="EMBL/GenBank/DDBJ databases">
        <authorList>
            <consortium name="Pathogen Informatics"/>
            <person name="Doyle S."/>
        </authorList>
    </citation>
    <scope>NUCLEOTIDE SEQUENCE [LARGE SCALE GENOMIC DNA]</scope>
    <source>
        <strain evidence="23 32">NCTC204</strain>
        <strain evidence="22 30">NCTC8849</strain>
        <strain evidence="21 31">NCTC9637</strain>
    </source>
</reference>
<evidence type="ECO:0000313" key="38">
    <source>
        <dbReference type="Proteomes" id="UP000283322"/>
    </source>
</evidence>
<accession>A0A0J2G063</accession>